<evidence type="ECO:0000256" key="7">
    <source>
        <dbReference type="ARBA" id="ARBA00022840"/>
    </source>
</evidence>
<keyword evidence="6" id="KW-0547">Nucleotide-binding</keyword>
<dbReference type="Pfam" id="PF08245">
    <property type="entry name" value="Mur_ligase_M"/>
    <property type="match status" value="1"/>
</dbReference>
<dbReference type="InterPro" id="IPR036565">
    <property type="entry name" value="Mur-like_cat_sf"/>
</dbReference>
<evidence type="ECO:0000256" key="8">
    <source>
        <dbReference type="ARBA" id="ARBA00022842"/>
    </source>
</evidence>
<keyword evidence="5" id="KW-0479">Metal-binding</keyword>
<keyword evidence="4 12" id="KW-0436">Ligase</keyword>
<protein>
    <submittedName>
        <fullName evidence="12">Dihydrofolate synthase @ Folylpolyglutamate synthase</fullName>
        <ecNumber evidence="12">6.3.2.12</ecNumber>
        <ecNumber evidence="12">6.3.2.17</ecNumber>
    </submittedName>
</protein>
<reference evidence="12" key="1">
    <citation type="submission" date="2018-06" db="EMBL/GenBank/DDBJ databases">
        <authorList>
            <person name="Zhirakovskaya E."/>
        </authorList>
    </citation>
    <scope>NUCLEOTIDE SEQUENCE</scope>
</reference>
<dbReference type="GO" id="GO:0008841">
    <property type="term" value="F:dihydrofolate synthase activity"/>
    <property type="evidence" value="ECO:0007669"/>
    <property type="project" value="UniProtKB-EC"/>
</dbReference>
<evidence type="ECO:0000256" key="3">
    <source>
        <dbReference type="ARBA" id="ARBA00011245"/>
    </source>
</evidence>
<dbReference type="PIRSF" id="PIRSF001563">
    <property type="entry name" value="Folylpolyglu_synth"/>
    <property type="match status" value="1"/>
</dbReference>
<comment type="subunit">
    <text evidence="3">Monomer.</text>
</comment>
<dbReference type="GO" id="GO:0005524">
    <property type="term" value="F:ATP binding"/>
    <property type="evidence" value="ECO:0007669"/>
    <property type="project" value="UniProtKB-KW"/>
</dbReference>
<organism evidence="12">
    <name type="scientific">hydrothermal vent metagenome</name>
    <dbReference type="NCBI Taxonomy" id="652676"/>
    <lineage>
        <taxon>unclassified sequences</taxon>
        <taxon>metagenomes</taxon>
        <taxon>ecological metagenomes</taxon>
    </lineage>
</organism>
<dbReference type="Pfam" id="PF02875">
    <property type="entry name" value="Mur_ligase_C"/>
    <property type="match status" value="1"/>
</dbReference>
<evidence type="ECO:0000256" key="4">
    <source>
        <dbReference type="ARBA" id="ARBA00022598"/>
    </source>
</evidence>
<evidence type="ECO:0000313" key="12">
    <source>
        <dbReference type="EMBL" id="VAX09001.1"/>
    </source>
</evidence>
<sequence>MRFQSLNDWLDWQALLHPSTIELGLERVATVWQQLHPNPFPSLVITVAGTNGKGSCTAMLGAILRAAGYRTGCYSSPHLLRYNERIRIDGAEASDGAICQAFERIDQARDNTSLTYFEFGTLAALEIFAISALDVVILEVGLGGRLDAVNIIDADVALITSVDMDHMDWLGDDLEQIALEKCGVMRANRPAVFGGNTTPASLVEYAESLQVPLSVAGEGFNFRATEHDWDWVSEGKKLCNLALPSLQGCHQLQNAAAVIKVVDLLADRLTINHDAICQGLANTHLPGRFQVIPGSVDLILDVAHNPAAAQVLADTLQQLPCTGRTLAVFAMLSDKDVVSVTEIMSPHVNGWYLGALEDKRTLSAHEIQQQMHKAGVIRHVQPYQNLMDAYFAAQSEAVCGDRVLVFGSFIAAAGVLDHESTAPLGI</sequence>
<evidence type="ECO:0000256" key="1">
    <source>
        <dbReference type="ARBA" id="ARBA00001946"/>
    </source>
</evidence>
<dbReference type="SUPFAM" id="SSF53623">
    <property type="entry name" value="MurD-like peptide ligases, catalytic domain"/>
    <property type="match status" value="1"/>
</dbReference>
<dbReference type="GO" id="GO:0004326">
    <property type="term" value="F:tetrahydrofolylpolyglutamate synthase activity"/>
    <property type="evidence" value="ECO:0007669"/>
    <property type="project" value="UniProtKB-EC"/>
</dbReference>
<dbReference type="GO" id="GO:0046872">
    <property type="term" value="F:metal ion binding"/>
    <property type="evidence" value="ECO:0007669"/>
    <property type="project" value="UniProtKB-KW"/>
</dbReference>
<dbReference type="GO" id="GO:0005737">
    <property type="term" value="C:cytoplasm"/>
    <property type="evidence" value="ECO:0007669"/>
    <property type="project" value="TreeGrafter"/>
</dbReference>
<dbReference type="InterPro" id="IPR004101">
    <property type="entry name" value="Mur_ligase_C"/>
</dbReference>
<dbReference type="InterPro" id="IPR001645">
    <property type="entry name" value="Folylpolyglutamate_synth"/>
</dbReference>
<dbReference type="Gene3D" id="3.40.1190.10">
    <property type="entry name" value="Mur-like, catalytic domain"/>
    <property type="match status" value="1"/>
</dbReference>
<dbReference type="InterPro" id="IPR013221">
    <property type="entry name" value="Mur_ligase_cen"/>
</dbReference>
<dbReference type="NCBIfam" id="NF008101">
    <property type="entry name" value="PRK10846.1"/>
    <property type="match status" value="1"/>
</dbReference>
<keyword evidence="8" id="KW-0460">Magnesium</keyword>
<dbReference type="AlphaFoldDB" id="A0A3B1B4E8"/>
<dbReference type="InterPro" id="IPR036615">
    <property type="entry name" value="Mur_ligase_C_dom_sf"/>
</dbReference>
<dbReference type="Gene3D" id="3.90.190.20">
    <property type="entry name" value="Mur ligase, C-terminal domain"/>
    <property type="match status" value="1"/>
</dbReference>
<comment type="cofactor">
    <cofactor evidence="1">
        <name>Mg(2+)</name>
        <dbReference type="ChEBI" id="CHEBI:18420"/>
    </cofactor>
</comment>
<dbReference type="SUPFAM" id="SSF53244">
    <property type="entry name" value="MurD-like peptide ligases, peptide-binding domain"/>
    <property type="match status" value="1"/>
</dbReference>
<evidence type="ECO:0000259" key="10">
    <source>
        <dbReference type="Pfam" id="PF02875"/>
    </source>
</evidence>
<evidence type="ECO:0000256" key="6">
    <source>
        <dbReference type="ARBA" id="ARBA00022741"/>
    </source>
</evidence>
<name>A0A3B1B4E8_9ZZZZ</name>
<dbReference type="FunFam" id="3.40.1190.10:FF:000004">
    <property type="entry name" value="Dihydrofolate synthase/folylpolyglutamate synthase"/>
    <property type="match status" value="1"/>
</dbReference>
<comment type="similarity">
    <text evidence="2">Belongs to the folylpolyglutamate synthase family.</text>
</comment>
<proteinExistence type="inferred from homology"/>
<dbReference type="EC" id="6.3.2.17" evidence="12"/>
<dbReference type="GO" id="GO:0046656">
    <property type="term" value="P:folic acid biosynthetic process"/>
    <property type="evidence" value="ECO:0007669"/>
    <property type="project" value="UniProtKB-KW"/>
</dbReference>
<dbReference type="PANTHER" id="PTHR11136">
    <property type="entry name" value="FOLYLPOLYGLUTAMATE SYNTHASE-RELATED"/>
    <property type="match status" value="1"/>
</dbReference>
<feature type="domain" description="Mur ligase central" evidence="11">
    <location>
        <begin position="47"/>
        <end position="189"/>
    </location>
</feature>
<dbReference type="PANTHER" id="PTHR11136:SF0">
    <property type="entry name" value="DIHYDROFOLATE SYNTHETASE-RELATED"/>
    <property type="match status" value="1"/>
</dbReference>
<dbReference type="NCBIfam" id="TIGR01499">
    <property type="entry name" value="folC"/>
    <property type="match status" value="1"/>
</dbReference>
<evidence type="ECO:0000256" key="5">
    <source>
        <dbReference type="ARBA" id="ARBA00022723"/>
    </source>
</evidence>
<keyword evidence="9" id="KW-0289">Folate biosynthesis</keyword>
<accession>A0A3B1B4E8</accession>
<evidence type="ECO:0000259" key="11">
    <source>
        <dbReference type="Pfam" id="PF08245"/>
    </source>
</evidence>
<evidence type="ECO:0000256" key="9">
    <source>
        <dbReference type="ARBA" id="ARBA00022909"/>
    </source>
</evidence>
<evidence type="ECO:0000256" key="2">
    <source>
        <dbReference type="ARBA" id="ARBA00008276"/>
    </source>
</evidence>
<dbReference type="EMBL" id="UOFX01000044">
    <property type="protein sequence ID" value="VAX09001.1"/>
    <property type="molecule type" value="Genomic_DNA"/>
</dbReference>
<dbReference type="EC" id="6.3.2.12" evidence="12"/>
<keyword evidence="7" id="KW-0067">ATP-binding</keyword>
<feature type="domain" description="Mur ligase C-terminal" evidence="10">
    <location>
        <begin position="287"/>
        <end position="409"/>
    </location>
</feature>
<gene>
    <name evidence="12" type="ORF">MNBD_GAMMA26-2242</name>
</gene>